<dbReference type="EMBL" id="FOKO01000002">
    <property type="protein sequence ID" value="SFC23340.1"/>
    <property type="molecule type" value="Genomic_DNA"/>
</dbReference>
<dbReference type="RefSeq" id="WP_139227894.1">
    <property type="nucleotide sequence ID" value="NZ_CP014007.2"/>
</dbReference>
<name>A0AA94H2U0_9ENTR</name>
<evidence type="ECO:0008006" key="5">
    <source>
        <dbReference type="Google" id="ProtNLM"/>
    </source>
</evidence>
<dbReference type="Proteomes" id="UP000182314">
    <property type="component" value="Unassembled WGS sequence"/>
</dbReference>
<protein>
    <recommendedName>
        <fullName evidence="5">Mor transcription activator family protein</fullName>
    </recommendedName>
</protein>
<dbReference type="EMBL" id="CP014007">
    <property type="protein sequence ID" value="ANI82718.2"/>
    <property type="molecule type" value="Genomic_DNA"/>
</dbReference>
<accession>A0AA94H2U0</accession>
<evidence type="ECO:0000313" key="1">
    <source>
        <dbReference type="EMBL" id="ANI82718.2"/>
    </source>
</evidence>
<sequence length="160" mass="18156">MNNTIHDVLLQDYPLLFSGLPAISSENERELVQFCEQHKEHVLSAMPWAASEIAGSCGFKSLFQLISHHGGRKIYIPKDAAKFYKLYEIEIPKKQYSRLCKYADSAGNIEMPSAWGVFVAIRRAAMQIAMQDQVSPKSLVKTFGVTMRSIRLIKSRNTYL</sequence>
<dbReference type="AlphaFoldDB" id="A0AA94H2U0"/>
<keyword evidence="3" id="KW-1185">Reference proteome</keyword>
<gene>
    <name evidence="1" type="ORF">AWR26_11320</name>
    <name evidence="2" type="ORF">SAMN05216286_2007</name>
</gene>
<reference evidence="1 3" key="2">
    <citation type="submission" date="2021-03" db="EMBL/GenBank/DDBJ databases">
        <authorList>
            <person name="Li Y."/>
            <person name="Li S."/>
            <person name="Chen M."/>
            <person name="Peng G."/>
            <person name="Tan Z."/>
            <person name="An Q."/>
        </authorList>
    </citation>
    <scope>NUCLEOTIDE SEQUENCE [LARGE SCALE GENOMIC DNA]</scope>
    <source>
        <strain evidence="1 3">Ola 51</strain>
    </source>
</reference>
<proteinExistence type="predicted"/>
<evidence type="ECO:0000313" key="3">
    <source>
        <dbReference type="Proteomes" id="UP000078227"/>
    </source>
</evidence>
<evidence type="ECO:0000313" key="4">
    <source>
        <dbReference type="Proteomes" id="UP000182314"/>
    </source>
</evidence>
<organism evidence="2 4">
    <name type="scientific">Kosakonia oryzae</name>
    <dbReference type="NCBI Taxonomy" id="497725"/>
    <lineage>
        <taxon>Bacteria</taxon>
        <taxon>Pseudomonadati</taxon>
        <taxon>Pseudomonadota</taxon>
        <taxon>Gammaproteobacteria</taxon>
        <taxon>Enterobacterales</taxon>
        <taxon>Enterobacteriaceae</taxon>
        <taxon>Kosakonia</taxon>
    </lineage>
</organism>
<evidence type="ECO:0000313" key="2">
    <source>
        <dbReference type="EMBL" id="SFC23340.1"/>
    </source>
</evidence>
<dbReference type="Proteomes" id="UP000078227">
    <property type="component" value="Chromosome"/>
</dbReference>
<reference evidence="2 4" key="1">
    <citation type="submission" date="2016-10" db="EMBL/GenBank/DDBJ databases">
        <authorList>
            <person name="Varghese N."/>
            <person name="Submissions S."/>
        </authorList>
    </citation>
    <scope>NUCLEOTIDE SEQUENCE [LARGE SCALE GENOMIC DNA]</scope>
    <source>
        <strain evidence="2 4">CGMCC 1.7012</strain>
    </source>
</reference>